<evidence type="ECO:0000313" key="1">
    <source>
        <dbReference type="EMBL" id="KAH7904485.1"/>
    </source>
</evidence>
<keyword evidence="2" id="KW-1185">Reference proteome</keyword>
<gene>
    <name evidence="1" type="ORF">BJ138DRAFT_1106789</name>
</gene>
<proteinExistence type="predicted"/>
<evidence type="ECO:0000313" key="2">
    <source>
        <dbReference type="Proteomes" id="UP000790377"/>
    </source>
</evidence>
<dbReference type="Proteomes" id="UP000790377">
    <property type="component" value="Unassembled WGS sequence"/>
</dbReference>
<dbReference type="EMBL" id="MU268459">
    <property type="protein sequence ID" value="KAH7904485.1"/>
    <property type="molecule type" value="Genomic_DNA"/>
</dbReference>
<sequence>MVLIILHHRARLCQSAPAPISVVINDAAPLGFRGLFGLTPRTNKVVAPARRRRQWLGEQRQSASTSIALEQVHKLHASSMLQQALKVRHRRIRAVRPWIERDVDDFMECPVDNMLQHLLYQCRDTSQPDIDKPTLLRQCLQAVLPLANGTSEAQHDIDPKQIKDDLINYVSTQGETDRYAPFATATNTVLACFNEIDIPGIKSAKFPDDRTSILFQRNDLRELQQDHQSRRSNPVKKKFTKPSMSYGVVEYKAPPKPFLTLDYLRELDRIAISQGEGPPRVDQPEAPPYSAGKTRGPRPASSSSRKVYSGEALRRGYLCSRYKNI</sequence>
<accession>A0ACB7ZTT4</accession>
<protein>
    <submittedName>
        <fullName evidence="1">Uncharacterized protein</fullName>
    </submittedName>
</protein>
<comment type="caution">
    <text evidence="1">The sequence shown here is derived from an EMBL/GenBank/DDBJ whole genome shotgun (WGS) entry which is preliminary data.</text>
</comment>
<name>A0ACB7ZTT4_9AGAM</name>
<reference evidence="1" key="1">
    <citation type="journal article" date="2021" name="New Phytol.">
        <title>Evolutionary innovations through gain and loss of genes in the ectomycorrhizal Boletales.</title>
        <authorList>
            <person name="Wu G."/>
            <person name="Miyauchi S."/>
            <person name="Morin E."/>
            <person name="Kuo A."/>
            <person name="Drula E."/>
            <person name="Varga T."/>
            <person name="Kohler A."/>
            <person name="Feng B."/>
            <person name="Cao Y."/>
            <person name="Lipzen A."/>
            <person name="Daum C."/>
            <person name="Hundley H."/>
            <person name="Pangilinan J."/>
            <person name="Johnson J."/>
            <person name="Barry K."/>
            <person name="LaButti K."/>
            <person name="Ng V."/>
            <person name="Ahrendt S."/>
            <person name="Min B."/>
            <person name="Choi I.G."/>
            <person name="Park H."/>
            <person name="Plett J.M."/>
            <person name="Magnuson J."/>
            <person name="Spatafora J.W."/>
            <person name="Nagy L.G."/>
            <person name="Henrissat B."/>
            <person name="Grigoriev I.V."/>
            <person name="Yang Z.L."/>
            <person name="Xu J."/>
            <person name="Martin F.M."/>
        </authorList>
    </citation>
    <scope>NUCLEOTIDE SEQUENCE</scope>
    <source>
        <strain evidence="1">ATCC 28755</strain>
    </source>
</reference>
<organism evidence="1 2">
    <name type="scientific">Hygrophoropsis aurantiaca</name>
    <dbReference type="NCBI Taxonomy" id="72124"/>
    <lineage>
        <taxon>Eukaryota</taxon>
        <taxon>Fungi</taxon>
        <taxon>Dikarya</taxon>
        <taxon>Basidiomycota</taxon>
        <taxon>Agaricomycotina</taxon>
        <taxon>Agaricomycetes</taxon>
        <taxon>Agaricomycetidae</taxon>
        <taxon>Boletales</taxon>
        <taxon>Coniophorineae</taxon>
        <taxon>Hygrophoropsidaceae</taxon>
        <taxon>Hygrophoropsis</taxon>
    </lineage>
</organism>